<organism evidence="4 5">
    <name type="scientific">Cohnella xylanilytica</name>
    <dbReference type="NCBI Taxonomy" id="557555"/>
    <lineage>
        <taxon>Bacteria</taxon>
        <taxon>Bacillati</taxon>
        <taxon>Bacillota</taxon>
        <taxon>Bacilli</taxon>
        <taxon>Bacillales</taxon>
        <taxon>Paenibacillaceae</taxon>
        <taxon>Cohnella</taxon>
    </lineage>
</organism>
<keyword evidence="2" id="KW-0813">Transport</keyword>
<evidence type="ECO:0000256" key="1">
    <source>
        <dbReference type="ARBA" id="ARBA00008520"/>
    </source>
</evidence>
<comment type="similarity">
    <text evidence="1">Belongs to the bacterial solute-binding protein 1 family.</text>
</comment>
<evidence type="ECO:0000313" key="5">
    <source>
        <dbReference type="Proteomes" id="UP000553776"/>
    </source>
</evidence>
<dbReference type="Proteomes" id="UP000553776">
    <property type="component" value="Unassembled WGS sequence"/>
</dbReference>
<gene>
    <name evidence="4" type="ORF">H7B90_10730</name>
</gene>
<protein>
    <submittedName>
        <fullName evidence="4">Extracellular solute-binding protein</fullName>
    </submittedName>
</protein>
<dbReference type="GO" id="GO:0042956">
    <property type="term" value="P:maltodextrin transmembrane transport"/>
    <property type="evidence" value="ECO:0007669"/>
    <property type="project" value="TreeGrafter"/>
</dbReference>
<proteinExistence type="inferred from homology"/>
<dbReference type="EMBL" id="JACJVR010000041">
    <property type="protein sequence ID" value="MBB6691872.1"/>
    <property type="molecule type" value="Genomic_DNA"/>
</dbReference>
<dbReference type="GO" id="GO:0015768">
    <property type="term" value="P:maltose transport"/>
    <property type="evidence" value="ECO:0007669"/>
    <property type="project" value="TreeGrafter"/>
</dbReference>
<dbReference type="RefSeq" id="WP_185135864.1">
    <property type="nucleotide sequence ID" value="NZ_JACJVR010000041.1"/>
</dbReference>
<dbReference type="InterPro" id="IPR006059">
    <property type="entry name" value="SBP"/>
</dbReference>
<keyword evidence="3" id="KW-0732">Signal</keyword>
<keyword evidence="5" id="KW-1185">Reference proteome</keyword>
<dbReference type="SUPFAM" id="SSF53850">
    <property type="entry name" value="Periplasmic binding protein-like II"/>
    <property type="match status" value="1"/>
</dbReference>
<dbReference type="GO" id="GO:0055052">
    <property type="term" value="C:ATP-binding cassette (ABC) transporter complex, substrate-binding subunit-containing"/>
    <property type="evidence" value="ECO:0007669"/>
    <property type="project" value="TreeGrafter"/>
</dbReference>
<dbReference type="PANTHER" id="PTHR30061">
    <property type="entry name" value="MALTOSE-BINDING PERIPLASMIC PROTEIN"/>
    <property type="match status" value="1"/>
</dbReference>
<dbReference type="PROSITE" id="PS51257">
    <property type="entry name" value="PROKAR_LIPOPROTEIN"/>
    <property type="match status" value="1"/>
</dbReference>
<accession>A0A841TXV3</accession>
<dbReference type="Gene3D" id="3.40.190.10">
    <property type="entry name" value="Periplasmic binding protein-like II"/>
    <property type="match status" value="2"/>
</dbReference>
<evidence type="ECO:0000256" key="2">
    <source>
        <dbReference type="ARBA" id="ARBA00022448"/>
    </source>
</evidence>
<dbReference type="AlphaFoldDB" id="A0A841TXV3"/>
<name>A0A841TXV3_9BACL</name>
<sequence>MAPWIRTRHLPTAAAVACAVLLLGGCGSSRFIDGPLNRESPPPEKEEIVVWHTYSDEETRVFENEVVPAFERRYPDIRVVPVRQPYSTELKSTIISRASSGKIPDVVRMDVTWVPNLSSLGLLYPIGDLPDFAEAVRPLQSVTMETNSYQGRYYGLPLDVNTKIAIYNKKQLARAGLKKAPDSFEELVRAAEAVREPLGLDGLSTWSLMPYFLGLGGRLLDDSNRHAEGVLNSPESVRALDRLMELTRQGVFGRNYILGKGDRWTDMLRGRTLMVDEGPWFYTILSGSKDNRYDLLADTVAAPFPGRSIIGGENLVILKETKHLEASWTFVKWMTGKEAQETMFKVGQIPTNRTAEMPEALRSNPFFKATMEGIRNPYLRPPIPRLYDIEESFADNMLLVFAGKLTAKEGLDRAAAEIEAIIQSNG</sequence>
<evidence type="ECO:0000313" key="4">
    <source>
        <dbReference type="EMBL" id="MBB6691872.1"/>
    </source>
</evidence>
<dbReference type="Pfam" id="PF13416">
    <property type="entry name" value="SBP_bac_8"/>
    <property type="match status" value="1"/>
</dbReference>
<reference evidence="4 5" key="1">
    <citation type="submission" date="2020-08" db="EMBL/GenBank/DDBJ databases">
        <title>Cohnella phylogeny.</title>
        <authorList>
            <person name="Dunlap C."/>
        </authorList>
    </citation>
    <scope>NUCLEOTIDE SEQUENCE [LARGE SCALE GENOMIC DNA]</scope>
    <source>
        <strain evidence="4 5">DSM 25239</strain>
    </source>
</reference>
<dbReference type="PANTHER" id="PTHR30061:SF50">
    <property type="entry name" value="MALTOSE_MALTODEXTRIN-BINDING PERIPLASMIC PROTEIN"/>
    <property type="match status" value="1"/>
</dbReference>
<evidence type="ECO:0000256" key="3">
    <source>
        <dbReference type="ARBA" id="ARBA00022729"/>
    </source>
</evidence>
<comment type="caution">
    <text evidence="4">The sequence shown here is derived from an EMBL/GenBank/DDBJ whole genome shotgun (WGS) entry which is preliminary data.</text>
</comment>
<dbReference type="GO" id="GO:1901982">
    <property type="term" value="F:maltose binding"/>
    <property type="evidence" value="ECO:0007669"/>
    <property type="project" value="TreeGrafter"/>
</dbReference>